<dbReference type="Proteomes" id="UP000029665">
    <property type="component" value="Unassembled WGS sequence"/>
</dbReference>
<evidence type="ECO:0008006" key="3">
    <source>
        <dbReference type="Google" id="ProtNLM"/>
    </source>
</evidence>
<sequence>MSSLESLPTEIFLEIAGYLSLASDLLQLTQVSRNVYVKMLPALYADVDLHGAEQSERTLAMLERCPDVARHVRKLAVHPEHESLSRPRDQYRVWDNAGVVSRCVMRAARNLDALHHFEWDGEDMLPDDRMWAELRARCPRLKSIGTTFGCFLPRPTSSLFQFDDLRQFSLTLKDGFYAHSLHVPSRGGSAPLKDHQVLLTLADPASESEPVFTRLWDMLTLRCPALEALSIVGHSSEPSEAARLYTAHWPRLRSLTLGALVWNTSVPGQPGVVQAQESSPDFKAFLYKHPSIESLHLVGRPSSNQLDLSALDHDALPNLNEFSGSFAHLRMLVDRASAPGNGGNAVPAQVPNANPAVPASGGTTALSKTLQRVCFPHAMHLRDLTPLSISRVLLSLHALTSLKVTFVIQGGYDSNGILRTLATSCPHLLDLDLTCTTKPSFLLVSCFLGFIYRGELC</sequence>
<dbReference type="Gene3D" id="3.80.10.10">
    <property type="entry name" value="Ribonuclease Inhibitor"/>
    <property type="match status" value="1"/>
</dbReference>
<dbReference type="OrthoDB" id="2870744at2759"/>
<keyword evidence="2" id="KW-1185">Reference proteome</keyword>
<reference evidence="1" key="1">
    <citation type="submission" date="2014-01" db="EMBL/GenBank/DDBJ databases">
        <title>The genome of the white-rot fungus Pycnoporus cinnabarinus: a basidiomycete model with a versatile arsenal for lignocellulosic biomass breakdown.</title>
        <authorList>
            <person name="Levasseur A."/>
            <person name="Lomascolo A."/>
            <person name="Ruiz-Duenas F.J."/>
            <person name="Uzan E."/>
            <person name="Piumi F."/>
            <person name="Kues U."/>
            <person name="Ram A.F.J."/>
            <person name="Murat C."/>
            <person name="Haon M."/>
            <person name="Benoit I."/>
            <person name="Arfi Y."/>
            <person name="Chevret D."/>
            <person name="Drula E."/>
            <person name="Kwon M.J."/>
            <person name="Gouret P."/>
            <person name="Lesage-Meessen L."/>
            <person name="Lombard V."/>
            <person name="Mariette J."/>
            <person name="Noirot C."/>
            <person name="Park J."/>
            <person name="Patyshakuliyeva A."/>
            <person name="Wieneger R.A.B."/>
            <person name="Wosten H.A.B."/>
            <person name="Martin F."/>
            <person name="Coutinho P.M."/>
            <person name="de Vries R."/>
            <person name="Martinez A.T."/>
            <person name="Klopp C."/>
            <person name="Pontarotti P."/>
            <person name="Henrissat B."/>
            <person name="Record E."/>
        </authorList>
    </citation>
    <scope>NUCLEOTIDE SEQUENCE [LARGE SCALE GENOMIC DNA]</scope>
    <source>
        <strain evidence="1">BRFM137</strain>
    </source>
</reference>
<dbReference type="EMBL" id="CCBP010000264">
    <property type="protein sequence ID" value="CDO75361.1"/>
    <property type="molecule type" value="Genomic_DNA"/>
</dbReference>
<dbReference type="OMA" id="CHWICRE"/>
<gene>
    <name evidence="1" type="ORF">BN946_scf184966.g29</name>
</gene>
<accession>A0A060SMH1</accession>
<evidence type="ECO:0000313" key="1">
    <source>
        <dbReference type="EMBL" id="CDO75361.1"/>
    </source>
</evidence>
<evidence type="ECO:0000313" key="2">
    <source>
        <dbReference type="Proteomes" id="UP000029665"/>
    </source>
</evidence>
<dbReference type="STRING" id="5643.A0A060SMH1"/>
<comment type="caution">
    <text evidence="1">The sequence shown here is derived from an EMBL/GenBank/DDBJ whole genome shotgun (WGS) entry which is preliminary data.</text>
</comment>
<dbReference type="AlphaFoldDB" id="A0A060SMH1"/>
<dbReference type="InterPro" id="IPR032675">
    <property type="entry name" value="LRR_dom_sf"/>
</dbReference>
<organism evidence="1 2">
    <name type="scientific">Pycnoporus cinnabarinus</name>
    <name type="common">Cinnabar-red polypore</name>
    <name type="synonym">Trametes cinnabarina</name>
    <dbReference type="NCBI Taxonomy" id="5643"/>
    <lineage>
        <taxon>Eukaryota</taxon>
        <taxon>Fungi</taxon>
        <taxon>Dikarya</taxon>
        <taxon>Basidiomycota</taxon>
        <taxon>Agaricomycotina</taxon>
        <taxon>Agaricomycetes</taxon>
        <taxon>Polyporales</taxon>
        <taxon>Polyporaceae</taxon>
        <taxon>Trametes</taxon>
    </lineage>
</organism>
<proteinExistence type="predicted"/>
<dbReference type="HOGENOM" id="CLU_024649_1_0_1"/>
<name>A0A060SMH1_PYCCI</name>
<protein>
    <recommendedName>
        <fullName evidence="3">F-box domain-containing protein</fullName>
    </recommendedName>
</protein>